<protein>
    <submittedName>
        <fullName evidence="7">PABPC</fullName>
    </submittedName>
</protein>
<evidence type="ECO:0000259" key="6">
    <source>
        <dbReference type="PROSITE" id="PS51309"/>
    </source>
</evidence>
<evidence type="ECO:0000256" key="2">
    <source>
        <dbReference type="ARBA" id="ARBA00022884"/>
    </source>
</evidence>
<proteinExistence type="inferred from homology"/>
<dbReference type="SUPFAM" id="SSF63570">
    <property type="entry name" value="PABC (PABP) domain"/>
    <property type="match status" value="1"/>
</dbReference>
<comment type="similarity">
    <text evidence="1">Belongs to the polyadenylate-binding protein type-1 family.</text>
</comment>
<dbReference type="Proteomes" id="UP000597762">
    <property type="component" value="Unassembled WGS sequence"/>
</dbReference>
<dbReference type="Gene3D" id="3.30.70.330">
    <property type="match status" value="1"/>
</dbReference>
<evidence type="ECO:0000313" key="8">
    <source>
        <dbReference type="Proteomes" id="UP000597762"/>
    </source>
</evidence>
<keyword evidence="2 3" id="KW-0694">RNA-binding</keyword>
<dbReference type="PROSITE" id="PS50102">
    <property type="entry name" value="RRM"/>
    <property type="match status" value="1"/>
</dbReference>
<organism evidence="7 8">
    <name type="scientific">Acanthosepion pharaonis</name>
    <name type="common">Pharaoh cuttlefish</name>
    <name type="synonym">Sepia pharaonis</name>
    <dbReference type="NCBI Taxonomy" id="158019"/>
    <lineage>
        <taxon>Eukaryota</taxon>
        <taxon>Metazoa</taxon>
        <taxon>Spiralia</taxon>
        <taxon>Lophotrochozoa</taxon>
        <taxon>Mollusca</taxon>
        <taxon>Cephalopoda</taxon>
        <taxon>Coleoidea</taxon>
        <taxon>Decapodiformes</taxon>
        <taxon>Sepiida</taxon>
        <taxon>Sepiina</taxon>
        <taxon>Sepiidae</taxon>
        <taxon>Acanthosepion</taxon>
    </lineage>
</organism>
<dbReference type="Pfam" id="PF00076">
    <property type="entry name" value="RRM_1"/>
    <property type="match status" value="1"/>
</dbReference>
<keyword evidence="8" id="KW-1185">Reference proteome</keyword>
<dbReference type="EMBL" id="CAHIKZ030003485">
    <property type="protein sequence ID" value="CAE1300907.1"/>
    <property type="molecule type" value="Genomic_DNA"/>
</dbReference>
<feature type="region of interest" description="Disordered" evidence="4">
    <location>
        <begin position="122"/>
        <end position="205"/>
    </location>
</feature>
<name>A0A812DJD8_ACAPH</name>
<evidence type="ECO:0000256" key="4">
    <source>
        <dbReference type="SAM" id="MobiDB-lite"/>
    </source>
</evidence>
<feature type="domain" description="PABC" evidence="6">
    <location>
        <begin position="206"/>
        <end position="283"/>
    </location>
</feature>
<dbReference type="PANTHER" id="PTHR48024:SF56">
    <property type="entry name" value="HETEROGENEOUS NUCLEAR RIBONUCLEOPROTEIN A0"/>
    <property type="match status" value="1"/>
</dbReference>
<dbReference type="PROSITE" id="PS51309">
    <property type="entry name" value="PABC"/>
    <property type="match status" value="1"/>
</dbReference>
<dbReference type="InterPro" id="IPR050886">
    <property type="entry name" value="RNA-binding_reg"/>
</dbReference>
<gene>
    <name evidence="7" type="ORF">SPHA_54109</name>
</gene>
<dbReference type="InterPro" id="IPR012677">
    <property type="entry name" value="Nucleotide-bd_a/b_plait_sf"/>
</dbReference>
<dbReference type="InterPro" id="IPR002004">
    <property type="entry name" value="PABP_HYD_C"/>
</dbReference>
<dbReference type="SMART" id="SM00360">
    <property type="entry name" value="RRM"/>
    <property type="match status" value="1"/>
</dbReference>
<evidence type="ECO:0000256" key="3">
    <source>
        <dbReference type="PROSITE-ProRule" id="PRU00176"/>
    </source>
</evidence>
<dbReference type="OrthoDB" id="439808at2759"/>
<comment type="caution">
    <text evidence="7">The sequence shown here is derived from an EMBL/GenBank/DDBJ whole genome shotgun (WGS) entry which is preliminary data.</text>
</comment>
<sequence>MNSRNVFIKNFGTSLDDEGLKKLFVQFGDIVNAKVMKDELDISKGFGFVCFKNALAAERAIAEMNGFILAKKKLYVSCAQSAAERQKFLARERDLLPTESSQSDAIAKFISKYRKTNFACTSEKETSKPKEVDVEADHYRTSPSNPNTGKQLTKTSSSVLARHPGDGRSISSCIKLFSPSSTDPKQRRSSSNSPVPVSPPNELSTYNDLQKKTLASLSVTKQKKILDNLLYDQVMQITNNNAGKITGMLLELDTSDILYLLDSAPVLREKVEEAEQILWQQQEQEEQQPPSS</sequence>
<feature type="domain" description="RRM" evidence="5">
    <location>
        <begin position="4"/>
        <end position="81"/>
    </location>
</feature>
<dbReference type="GO" id="GO:0003723">
    <property type="term" value="F:RNA binding"/>
    <property type="evidence" value="ECO:0007669"/>
    <property type="project" value="UniProtKB-UniRule"/>
</dbReference>
<evidence type="ECO:0000259" key="5">
    <source>
        <dbReference type="PROSITE" id="PS50102"/>
    </source>
</evidence>
<accession>A0A812DJD8</accession>
<dbReference type="InterPro" id="IPR035979">
    <property type="entry name" value="RBD_domain_sf"/>
</dbReference>
<dbReference type="Pfam" id="PF00658">
    <property type="entry name" value="MLLE"/>
    <property type="match status" value="1"/>
</dbReference>
<dbReference type="SMART" id="SM00517">
    <property type="entry name" value="PolyA"/>
    <property type="match status" value="1"/>
</dbReference>
<dbReference type="InterPro" id="IPR000504">
    <property type="entry name" value="RRM_dom"/>
</dbReference>
<feature type="compositionally biased region" description="Polar residues" evidence="4">
    <location>
        <begin position="141"/>
        <end position="159"/>
    </location>
</feature>
<dbReference type="AlphaFoldDB" id="A0A812DJD8"/>
<feature type="compositionally biased region" description="Basic and acidic residues" evidence="4">
    <location>
        <begin position="122"/>
        <end position="140"/>
    </location>
</feature>
<reference evidence="7" key="1">
    <citation type="submission" date="2021-01" db="EMBL/GenBank/DDBJ databases">
        <authorList>
            <person name="Li R."/>
            <person name="Bekaert M."/>
        </authorList>
    </citation>
    <scope>NUCLEOTIDE SEQUENCE</scope>
    <source>
        <strain evidence="7">Farmed</strain>
    </source>
</reference>
<dbReference type="PANTHER" id="PTHR48024">
    <property type="entry name" value="GEO13361P1-RELATED"/>
    <property type="match status" value="1"/>
</dbReference>
<dbReference type="SUPFAM" id="SSF54928">
    <property type="entry name" value="RNA-binding domain, RBD"/>
    <property type="match status" value="1"/>
</dbReference>
<dbReference type="InterPro" id="IPR036053">
    <property type="entry name" value="PABP-dom"/>
</dbReference>
<evidence type="ECO:0000313" key="7">
    <source>
        <dbReference type="EMBL" id="CAE1300907.1"/>
    </source>
</evidence>
<dbReference type="Gene3D" id="1.10.1900.10">
    <property type="entry name" value="c-terminal domain of poly(a) binding protein"/>
    <property type="match status" value="1"/>
</dbReference>
<evidence type="ECO:0000256" key="1">
    <source>
        <dbReference type="ARBA" id="ARBA00008557"/>
    </source>
</evidence>